<reference evidence="9 10" key="1">
    <citation type="submission" date="2019-12" db="EMBL/GenBank/DDBJ databases">
        <title>Corynebacterium sp. nov., isolated from feces of the Anser Albifrons in China.</title>
        <authorList>
            <person name="Liu Q."/>
        </authorList>
    </citation>
    <scope>NUCLEOTIDE SEQUENCE [LARGE SCALE GENOMIC DNA]</scope>
    <source>
        <strain evidence="9 10">4H37-19</strain>
    </source>
</reference>
<evidence type="ECO:0000313" key="10">
    <source>
        <dbReference type="Proteomes" id="UP000516320"/>
    </source>
</evidence>
<feature type="region of interest" description="Disordered" evidence="8">
    <location>
        <begin position="61"/>
        <end position="82"/>
    </location>
</feature>
<dbReference type="PANTHER" id="PTHR12992:SF11">
    <property type="entry name" value="MITOCHONDRIAL COENZYME A DIPHOSPHATASE NUDT8"/>
    <property type="match status" value="1"/>
</dbReference>
<dbReference type="GO" id="GO:0030145">
    <property type="term" value="F:manganese ion binding"/>
    <property type="evidence" value="ECO:0007669"/>
    <property type="project" value="InterPro"/>
</dbReference>
<dbReference type="CDD" id="cd03426">
    <property type="entry name" value="NUDIX_CoAse_Nudt7"/>
    <property type="match status" value="1"/>
</dbReference>
<dbReference type="GO" id="GO:0010945">
    <property type="term" value="F:coenzyme A diphosphatase activity"/>
    <property type="evidence" value="ECO:0007669"/>
    <property type="project" value="InterPro"/>
</dbReference>
<evidence type="ECO:0000256" key="4">
    <source>
        <dbReference type="ARBA" id="ARBA00022723"/>
    </source>
</evidence>
<evidence type="ECO:0000256" key="1">
    <source>
        <dbReference type="ARBA" id="ARBA00001936"/>
    </source>
</evidence>
<protein>
    <submittedName>
        <fullName evidence="9">NUDIX domain-containing protein</fullName>
    </submittedName>
</protein>
<comment type="cofactor">
    <cofactor evidence="1">
        <name>Mn(2+)</name>
        <dbReference type="ChEBI" id="CHEBI:29035"/>
    </cofactor>
</comment>
<evidence type="ECO:0000256" key="2">
    <source>
        <dbReference type="ARBA" id="ARBA00001946"/>
    </source>
</evidence>
<dbReference type="KEGG" id="cpoy:GP475_01490"/>
<sequence length="239" mass="26671">MPGWVHELKRRIEDSAPPTPGLISQEEARRRAEHRPRQRSAILILLNGQEHRDASVLLTHRSPRMRTHPGQVAFPGGRMDPEDRDEIDTALREAWEETGVHRHGITPFAQLPDAHTHVGAAVSPIMAWWHAPSPVWAASPAETDEVFHAGFADLVDPSNRVMVGRRMPSTGDPWIGPAFWSHGYLVWGFTGALLAGLIASGGWEEEWDRDTIYDLNELLAVSRNNEESQPQTRGGETQA</sequence>
<dbReference type="InterPro" id="IPR000059">
    <property type="entry name" value="NUDIX_hydrolase_NudL_CS"/>
</dbReference>
<feature type="compositionally biased region" description="Basic and acidic residues" evidence="8">
    <location>
        <begin position="1"/>
        <end position="14"/>
    </location>
</feature>
<dbReference type="PANTHER" id="PTHR12992">
    <property type="entry name" value="NUDIX HYDROLASE"/>
    <property type="match status" value="1"/>
</dbReference>
<evidence type="ECO:0000256" key="7">
    <source>
        <dbReference type="ARBA" id="ARBA00023211"/>
    </source>
</evidence>
<gene>
    <name evidence="9" type="ORF">GP475_01490</name>
</gene>
<evidence type="ECO:0000256" key="6">
    <source>
        <dbReference type="ARBA" id="ARBA00022842"/>
    </source>
</evidence>
<dbReference type="InterPro" id="IPR000086">
    <property type="entry name" value="NUDIX_hydrolase_dom"/>
</dbReference>
<dbReference type="GO" id="GO:0000287">
    <property type="term" value="F:magnesium ion binding"/>
    <property type="evidence" value="ECO:0007669"/>
    <property type="project" value="InterPro"/>
</dbReference>
<feature type="region of interest" description="Disordered" evidence="8">
    <location>
        <begin position="1"/>
        <end position="36"/>
    </location>
</feature>
<dbReference type="AlphaFoldDB" id="A0A7H0SS31"/>
<dbReference type="GO" id="GO:0009132">
    <property type="term" value="P:nucleoside diphosphate metabolic process"/>
    <property type="evidence" value="ECO:0007669"/>
    <property type="project" value="InterPro"/>
</dbReference>
<dbReference type="PROSITE" id="PS01293">
    <property type="entry name" value="NUDIX_COA"/>
    <property type="match status" value="1"/>
</dbReference>
<organism evidence="9 10">
    <name type="scientific">Corynebacterium poyangense</name>
    <dbReference type="NCBI Taxonomy" id="2684405"/>
    <lineage>
        <taxon>Bacteria</taxon>
        <taxon>Bacillati</taxon>
        <taxon>Actinomycetota</taxon>
        <taxon>Actinomycetes</taxon>
        <taxon>Mycobacteriales</taxon>
        <taxon>Corynebacteriaceae</taxon>
        <taxon>Corynebacterium</taxon>
    </lineage>
</organism>
<evidence type="ECO:0000256" key="8">
    <source>
        <dbReference type="SAM" id="MobiDB-lite"/>
    </source>
</evidence>
<dbReference type="SUPFAM" id="SSF55811">
    <property type="entry name" value="Nudix"/>
    <property type="match status" value="1"/>
</dbReference>
<keyword evidence="7" id="KW-0464">Manganese</keyword>
<keyword evidence="10" id="KW-1185">Reference proteome</keyword>
<dbReference type="EMBL" id="CP046884">
    <property type="protein sequence ID" value="QNQ91356.1"/>
    <property type="molecule type" value="Genomic_DNA"/>
</dbReference>
<dbReference type="Gene3D" id="3.90.79.10">
    <property type="entry name" value="Nucleoside Triphosphate Pyrophosphohydrolase"/>
    <property type="match status" value="1"/>
</dbReference>
<dbReference type="Proteomes" id="UP000516320">
    <property type="component" value="Chromosome"/>
</dbReference>
<dbReference type="PROSITE" id="PS51462">
    <property type="entry name" value="NUDIX"/>
    <property type="match status" value="1"/>
</dbReference>
<proteinExistence type="inferred from homology"/>
<keyword evidence="4" id="KW-0479">Metal-binding</keyword>
<keyword evidence="6" id="KW-0460">Magnesium</keyword>
<evidence type="ECO:0000256" key="3">
    <source>
        <dbReference type="ARBA" id="ARBA00006506"/>
    </source>
</evidence>
<dbReference type="InterPro" id="IPR045121">
    <property type="entry name" value="CoAse"/>
</dbReference>
<accession>A0A7H0SS31</accession>
<keyword evidence="5" id="KW-0378">Hydrolase</keyword>
<comment type="similarity">
    <text evidence="3">Belongs to the Nudix hydrolase family. PCD1 subfamily.</text>
</comment>
<evidence type="ECO:0000256" key="5">
    <source>
        <dbReference type="ARBA" id="ARBA00022801"/>
    </source>
</evidence>
<dbReference type="InterPro" id="IPR015797">
    <property type="entry name" value="NUDIX_hydrolase-like_dom_sf"/>
</dbReference>
<evidence type="ECO:0000313" key="9">
    <source>
        <dbReference type="EMBL" id="QNQ91356.1"/>
    </source>
</evidence>
<name>A0A7H0SS31_9CORY</name>
<dbReference type="Pfam" id="PF00293">
    <property type="entry name" value="NUDIX"/>
    <property type="match status" value="1"/>
</dbReference>
<comment type="cofactor">
    <cofactor evidence="2">
        <name>Mg(2+)</name>
        <dbReference type="ChEBI" id="CHEBI:18420"/>
    </cofactor>
</comment>